<dbReference type="Pfam" id="PF12833">
    <property type="entry name" value="HTH_18"/>
    <property type="match status" value="1"/>
</dbReference>
<accession>A0A2T4D9U2</accession>
<evidence type="ECO:0000313" key="5">
    <source>
        <dbReference type="EMBL" id="PTB90601.1"/>
    </source>
</evidence>
<gene>
    <name evidence="5" type="ORF">C9994_17120</name>
</gene>
<evidence type="ECO:0000259" key="4">
    <source>
        <dbReference type="PROSITE" id="PS01124"/>
    </source>
</evidence>
<feature type="non-terminal residue" evidence="5">
    <location>
        <position position="1"/>
    </location>
</feature>
<dbReference type="SMART" id="SM00342">
    <property type="entry name" value="HTH_ARAC"/>
    <property type="match status" value="1"/>
</dbReference>
<dbReference type="InterPro" id="IPR018060">
    <property type="entry name" value="HTH_AraC"/>
</dbReference>
<dbReference type="InterPro" id="IPR020449">
    <property type="entry name" value="Tscrpt_reg_AraC-type_HTH"/>
</dbReference>
<keyword evidence="3" id="KW-0804">Transcription</keyword>
<dbReference type="InterPro" id="IPR009057">
    <property type="entry name" value="Homeodomain-like_sf"/>
</dbReference>
<reference evidence="5 6" key="1">
    <citation type="submission" date="2018-03" db="EMBL/GenBank/DDBJ databases">
        <title>Cross-interface Injection: A General Nanoliter Liquid Handling Method Applied to Single Cells Genome Amplification Automated Nanoliter Liquid Handling Applied to Single Cell Multiple Displacement Amplification.</title>
        <authorList>
            <person name="Yun J."/>
            <person name="Xu P."/>
            <person name="Xu J."/>
            <person name="Dai X."/>
            <person name="Wang Y."/>
            <person name="Zheng X."/>
            <person name="Cao C."/>
            <person name="Yi Q."/>
            <person name="Zhu Y."/>
            <person name="Wang L."/>
            <person name="Dong Z."/>
            <person name="Huang Y."/>
            <person name="Huang L."/>
            <person name="Du W."/>
        </authorList>
    </citation>
    <scope>NUCLEOTIDE SEQUENCE [LARGE SCALE GENOMIC DNA]</scope>
    <source>
        <strain evidence="5 6">Z-D1-2</strain>
    </source>
</reference>
<dbReference type="PANTHER" id="PTHR43280">
    <property type="entry name" value="ARAC-FAMILY TRANSCRIPTIONAL REGULATOR"/>
    <property type="match status" value="1"/>
</dbReference>
<dbReference type="EMBL" id="PYVU01000624">
    <property type="protein sequence ID" value="PTB90601.1"/>
    <property type="molecule type" value="Genomic_DNA"/>
</dbReference>
<dbReference type="PROSITE" id="PS01124">
    <property type="entry name" value="HTH_ARAC_FAMILY_2"/>
    <property type="match status" value="1"/>
</dbReference>
<feature type="domain" description="HTH araC/xylS-type" evidence="4">
    <location>
        <begin position="1"/>
        <end position="106"/>
    </location>
</feature>
<dbReference type="AlphaFoldDB" id="A0A2T4D9U2"/>
<protein>
    <submittedName>
        <fullName evidence="5">AraC family transcriptional regulator</fullName>
    </submittedName>
</protein>
<keyword evidence="1" id="KW-0805">Transcription regulation</keyword>
<dbReference type="PRINTS" id="PR00032">
    <property type="entry name" value="HTHARAC"/>
</dbReference>
<evidence type="ECO:0000313" key="6">
    <source>
        <dbReference type="Proteomes" id="UP000240608"/>
    </source>
</evidence>
<dbReference type="SUPFAM" id="SSF46689">
    <property type="entry name" value="Homeodomain-like"/>
    <property type="match status" value="1"/>
</dbReference>
<sequence>EKMEGFLDDYFNQEKSLTQGIPTVQFLAEQLNISPSYLSDLLRSLIGQSAQQYIHSKLIEKAKEKLSTTKLTVSEIAYELGFEHSQSFSKLFKTKTNQSPLEFRQSFN</sequence>
<dbReference type="Proteomes" id="UP000240608">
    <property type="component" value="Unassembled WGS sequence"/>
</dbReference>
<evidence type="ECO:0000256" key="2">
    <source>
        <dbReference type="ARBA" id="ARBA00023125"/>
    </source>
</evidence>
<evidence type="ECO:0000256" key="1">
    <source>
        <dbReference type="ARBA" id="ARBA00023015"/>
    </source>
</evidence>
<keyword evidence="2" id="KW-0238">DNA-binding</keyword>
<comment type="caution">
    <text evidence="5">The sequence shown here is derived from an EMBL/GenBank/DDBJ whole genome shotgun (WGS) entry which is preliminary data.</text>
</comment>
<evidence type="ECO:0000256" key="3">
    <source>
        <dbReference type="ARBA" id="ARBA00023163"/>
    </source>
</evidence>
<dbReference type="GO" id="GO:0043565">
    <property type="term" value="F:sequence-specific DNA binding"/>
    <property type="evidence" value="ECO:0007669"/>
    <property type="project" value="InterPro"/>
</dbReference>
<name>A0A2T4D9U2_9BACT</name>
<dbReference type="PANTHER" id="PTHR43280:SF32">
    <property type="entry name" value="TRANSCRIPTIONAL REGULATORY PROTEIN"/>
    <property type="match status" value="1"/>
</dbReference>
<proteinExistence type="predicted"/>
<organism evidence="5 6">
    <name type="scientific">Marivirga lumbricoides</name>
    <dbReference type="NCBI Taxonomy" id="1046115"/>
    <lineage>
        <taxon>Bacteria</taxon>
        <taxon>Pseudomonadati</taxon>
        <taxon>Bacteroidota</taxon>
        <taxon>Cytophagia</taxon>
        <taxon>Cytophagales</taxon>
        <taxon>Marivirgaceae</taxon>
        <taxon>Marivirga</taxon>
    </lineage>
</organism>
<dbReference type="GO" id="GO:0003700">
    <property type="term" value="F:DNA-binding transcription factor activity"/>
    <property type="evidence" value="ECO:0007669"/>
    <property type="project" value="InterPro"/>
</dbReference>
<dbReference type="Gene3D" id="1.10.10.60">
    <property type="entry name" value="Homeodomain-like"/>
    <property type="match status" value="2"/>
</dbReference>